<feature type="domain" description="Core-binding (CB)" evidence="6">
    <location>
        <begin position="60"/>
        <end position="139"/>
    </location>
</feature>
<keyword evidence="1" id="KW-0229">DNA integration</keyword>
<evidence type="ECO:0000256" key="1">
    <source>
        <dbReference type="ARBA" id="ARBA00022908"/>
    </source>
</evidence>
<dbReference type="Gene3D" id="1.10.150.130">
    <property type="match status" value="1"/>
</dbReference>
<evidence type="ECO:0000256" key="3">
    <source>
        <dbReference type="ARBA" id="ARBA00023172"/>
    </source>
</evidence>
<evidence type="ECO:0000256" key="2">
    <source>
        <dbReference type="ARBA" id="ARBA00023125"/>
    </source>
</evidence>
<dbReference type="Proteomes" id="UP001228139">
    <property type="component" value="Chromosome"/>
</dbReference>
<dbReference type="GO" id="GO:0006310">
    <property type="term" value="P:DNA recombination"/>
    <property type="evidence" value="ECO:0007669"/>
    <property type="project" value="UniProtKB-KW"/>
</dbReference>
<dbReference type="PROSITE" id="PS51900">
    <property type="entry name" value="CB"/>
    <property type="match status" value="1"/>
</dbReference>
<dbReference type="PANTHER" id="PTHR30349:SF93">
    <property type="entry name" value="FELS-2 PROPHAGE PROTEIN"/>
    <property type="match status" value="1"/>
</dbReference>
<gene>
    <name evidence="7" type="ORF">Q3V30_20815</name>
</gene>
<dbReference type="KEGG" id="epi:Q3V30_20815"/>
<dbReference type="PROSITE" id="PS51898">
    <property type="entry name" value="TYR_RECOMBINASE"/>
    <property type="match status" value="1"/>
</dbReference>
<dbReference type="GO" id="GO:0003677">
    <property type="term" value="F:DNA binding"/>
    <property type="evidence" value="ECO:0007669"/>
    <property type="project" value="UniProtKB-UniRule"/>
</dbReference>
<dbReference type="InterPro" id="IPR002104">
    <property type="entry name" value="Integrase_catalytic"/>
</dbReference>
<dbReference type="Pfam" id="PF24624">
    <property type="entry name" value="Int_N"/>
    <property type="match status" value="1"/>
</dbReference>
<keyword evidence="3" id="KW-0233">DNA recombination</keyword>
<proteinExistence type="predicted"/>
<name>A0AA50HMT3_9GAMM</name>
<keyword evidence="2 4" id="KW-0238">DNA-binding</keyword>
<dbReference type="InterPro" id="IPR011010">
    <property type="entry name" value="DNA_brk_join_enz"/>
</dbReference>
<accession>A0AA50HMT3</accession>
<dbReference type="InterPro" id="IPR010998">
    <property type="entry name" value="Integrase_recombinase_N"/>
</dbReference>
<evidence type="ECO:0000259" key="6">
    <source>
        <dbReference type="PROSITE" id="PS51900"/>
    </source>
</evidence>
<reference evidence="7 8" key="1">
    <citation type="submission" date="2023-07" db="EMBL/GenBank/DDBJ databases">
        <title>Pathogenic bacteria of pear tree diseases.</title>
        <authorList>
            <person name="Zhang Z."/>
            <person name="He L."/>
            <person name="Huang R."/>
        </authorList>
    </citation>
    <scope>NUCLEOTIDE SEQUENCE [LARGE SCALE GENOMIC DNA]</scope>
    <source>
        <strain evidence="7 8">DE2</strain>
    </source>
</reference>
<dbReference type="InterPro" id="IPR044068">
    <property type="entry name" value="CB"/>
</dbReference>
<evidence type="ECO:0000313" key="8">
    <source>
        <dbReference type="Proteomes" id="UP001228139"/>
    </source>
</evidence>
<evidence type="ECO:0000313" key="7">
    <source>
        <dbReference type="EMBL" id="WLS78832.1"/>
    </source>
</evidence>
<dbReference type="InterPro" id="IPR013762">
    <property type="entry name" value="Integrase-like_cat_sf"/>
</dbReference>
<dbReference type="PANTHER" id="PTHR30349">
    <property type="entry name" value="PHAGE INTEGRASE-RELATED"/>
    <property type="match status" value="1"/>
</dbReference>
<keyword evidence="8" id="KW-1185">Reference proteome</keyword>
<dbReference type="Gene3D" id="1.10.443.10">
    <property type="entry name" value="Intergrase catalytic core"/>
    <property type="match status" value="1"/>
</dbReference>
<dbReference type="EMBL" id="CP132353">
    <property type="protein sequence ID" value="WLS78832.1"/>
    <property type="molecule type" value="Genomic_DNA"/>
</dbReference>
<evidence type="ECO:0000259" key="5">
    <source>
        <dbReference type="PROSITE" id="PS51898"/>
    </source>
</evidence>
<dbReference type="InterPro" id="IPR050090">
    <property type="entry name" value="Tyrosine_recombinase_XerCD"/>
</dbReference>
<dbReference type="AlphaFoldDB" id="A0AA50HMT3"/>
<dbReference type="GO" id="GO:0015074">
    <property type="term" value="P:DNA integration"/>
    <property type="evidence" value="ECO:0007669"/>
    <property type="project" value="UniProtKB-KW"/>
</dbReference>
<protein>
    <submittedName>
        <fullName evidence="7">Tyrosine-type recombinase/integrase</fullName>
    </submittedName>
</protein>
<dbReference type="RefSeq" id="WP_306209066.1">
    <property type="nucleotide sequence ID" value="NZ_CP132353.1"/>
</dbReference>
<dbReference type="CDD" id="cd00796">
    <property type="entry name" value="INT_Rci_Hp1_C"/>
    <property type="match status" value="1"/>
</dbReference>
<dbReference type="SUPFAM" id="SSF56349">
    <property type="entry name" value="DNA breaking-rejoining enzymes"/>
    <property type="match status" value="1"/>
</dbReference>
<evidence type="ECO:0000256" key="4">
    <source>
        <dbReference type="PROSITE-ProRule" id="PRU01248"/>
    </source>
</evidence>
<dbReference type="InterPro" id="IPR057084">
    <property type="entry name" value="Int_N"/>
</dbReference>
<organism evidence="7 8">
    <name type="scientific">Erwinia pyri</name>
    <dbReference type="NCBI Taxonomy" id="3062598"/>
    <lineage>
        <taxon>Bacteria</taxon>
        <taxon>Pseudomonadati</taxon>
        <taxon>Pseudomonadota</taxon>
        <taxon>Gammaproteobacteria</taxon>
        <taxon>Enterobacterales</taxon>
        <taxon>Erwiniaceae</taxon>
        <taxon>Erwinia</taxon>
    </lineage>
</organism>
<dbReference type="Pfam" id="PF00589">
    <property type="entry name" value="Phage_integrase"/>
    <property type="match status" value="1"/>
</dbReference>
<feature type="domain" description="Tyr recombinase" evidence="5">
    <location>
        <begin position="159"/>
        <end position="317"/>
    </location>
</feature>
<sequence>MSIKLLDDGQYMVDIRPRGSDGKRIRRKFSRKSEAKAFELHTLANIGKREEWQGKKTDRRSLSELIENWWNIHGVTLDTGVIERRHLIKTMKLLGDVPVHTLTKKSLLLHRTARLRQGISASTINRDLYRLSGMFTTLIKLEEFRGENPAAGLPPLKQDQPDLVYLEHTEIADLLSVTKGDEHLITLLCLSTGARWSEADKLTSSQVTMRRVRYLNTKNGKNRIIPISAELQALLKAKGPGKLFKVDYEKYCDLLRDVKPDLPRGQATHVLRHTFASHFMMNGGNIITLRDILGHASIEQTMVYAHFAPDFLQHAVTLNPLKGGISCPQSVHK</sequence>